<name>A0A420DIP8_9RHOB</name>
<sequence length="283" mass="28459">MTFKTVSTATFLSLAAGSAFAAGHATTTGYGLIDEGSAIVVFTDMASPAGATKVVLTGGTVDAIAYRPVTGDLVGFSKAGMIYTIDPQTGALTDTGATFGDDVTMADDAAVALDFNNAIDAVRAVSSDGVNVVYFPKEFADERANTVKRFTDLAYAEGDVNAGATPLIFANAYTNAVNGAKQETTAQYAIDAGLDALVTLANNEGTLATVAPLTLDGAPFDVSDMGGFDIISAAAGEDTAIALLGAEGSETSGIYQIDLATGAATLMGDTGMGGFSGFAAKIN</sequence>
<comment type="caution">
    <text evidence="3">The sequence shown here is derived from an EMBL/GenBank/DDBJ whole genome shotgun (WGS) entry which is preliminary data.</text>
</comment>
<accession>A0A420DIP8</accession>
<dbReference type="AlphaFoldDB" id="A0A420DIP8"/>
<dbReference type="EMBL" id="RAQK01000002">
    <property type="protein sequence ID" value="RKE94092.1"/>
    <property type="molecule type" value="Genomic_DNA"/>
</dbReference>
<keyword evidence="4" id="KW-1185">Reference proteome</keyword>
<evidence type="ECO:0000256" key="1">
    <source>
        <dbReference type="SAM" id="SignalP"/>
    </source>
</evidence>
<proteinExistence type="predicted"/>
<gene>
    <name evidence="3" type="ORF">C8N30_3201</name>
</gene>
<evidence type="ECO:0000313" key="3">
    <source>
        <dbReference type="EMBL" id="RKE94092.1"/>
    </source>
</evidence>
<dbReference type="OrthoDB" id="531718at2"/>
<feature type="signal peptide" evidence="1">
    <location>
        <begin position="1"/>
        <end position="21"/>
    </location>
</feature>
<feature type="domain" description="DUF4394" evidence="2">
    <location>
        <begin position="56"/>
        <end position="273"/>
    </location>
</feature>
<organism evidence="3 4">
    <name type="scientific">Sulfitobacter guttiformis</name>
    <dbReference type="NCBI Taxonomy" id="74349"/>
    <lineage>
        <taxon>Bacteria</taxon>
        <taxon>Pseudomonadati</taxon>
        <taxon>Pseudomonadota</taxon>
        <taxon>Alphaproteobacteria</taxon>
        <taxon>Rhodobacterales</taxon>
        <taxon>Roseobacteraceae</taxon>
        <taxon>Sulfitobacter</taxon>
    </lineage>
</organism>
<protein>
    <submittedName>
        <fullName evidence="3">Uncharacterized protein DUF4394</fullName>
    </submittedName>
</protein>
<reference evidence="3 4" key="1">
    <citation type="submission" date="2018-09" db="EMBL/GenBank/DDBJ databases">
        <title>Genomic Encyclopedia of Archaeal and Bacterial Type Strains, Phase II (KMG-II): from individual species to whole genera.</title>
        <authorList>
            <person name="Goeker M."/>
        </authorList>
    </citation>
    <scope>NUCLEOTIDE SEQUENCE [LARGE SCALE GENOMIC DNA]</scope>
    <source>
        <strain evidence="3 4">DSM 11458</strain>
    </source>
</reference>
<evidence type="ECO:0000259" key="2">
    <source>
        <dbReference type="Pfam" id="PF14339"/>
    </source>
</evidence>
<evidence type="ECO:0000313" key="4">
    <source>
        <dbReference type="Proteomes" id="UP000284407"/>
    </source>
</evidence>
<dbReference type="Pfam" id="PF14339">
    <property type="entry name" value="DUF4394"/>
    <property type="match status" value="1"/>
</dbReference>
<keyword evidence="1" id="KW-0732">Signal</keyword>
<dbReference type="Proteomes" id="UP000284407">
    <property type="component" value="Unassembled WGS sequence"/>
</dbReference>
<dbReference type="RefSeq" id="WP_025061872.1">
    <property type="nucleotide sequence ID" value="NZ_RAQK01000002.1"/>
</dbReference>
<feature type="chain" id="PRO_5019550385" evidence="1">
    <location>
        <begin position="22"/>
        <end position="283"/>
    </location>
</feature>
<dbReference type="STRING" id="1443111.Z949_1301"/>
<dbReference type="InterPro" id="IPR025507">
    <property type="entry name" value="DUF4394"/>
</dbReference>